<dbReference type="InterPro" id="IPR029045">
    <property type="entry name" value="ClpP/crotonase-like_dom_sf"/>
</dbReference>
<dbReference type="InterPro" id="IPR001753">
    <property type="entry name" value="Enoyl-CoA_hydra/iso"/>
</dbReference>
<keyword evidence="4" id="KW-1185">Reference proteome</keyword>
<dbReference type="PANTHER" id="PTHR43802:SF1">
    <property type="entry name" value="IP11341P-RELATED"/>
    <property type="match status" value="1"/>
</dbReference>
<dbReference type="GO" id="GO:0003824">
    <property type="term" value="F:catalytic activity"/>
    <property type="evidence" value="ECO:0007669"/>
    <property type="project" value="InterPro"/>
</dbReference>
<comment type="similarity">
    <text evidence="1 2">Belongs to the enoyl-CoA hydratase/isomerase family.</text>
</comment>
<gene>
    <name evidence="3" type="ORF">BLA60_08605</name>
</gene>
<evidence type="ECO:0000256" key="1">
    <source>
        <dbReference type="ARBA" id="ARBA00005254"/>
    </source>
</evidence>
<dbReference type="Gene3D" id="3.90.226.10">
    <property type="entry name" value="2-enoyl-CoA Hydratase, Chain A, domain 1"/>
    <property type="match status" value="1"/>
</dbReference>
<dbReference type="OrthoDB" id="4284283at2"/>
<dbReference type="CDD" id="cd06558">
    <property type="entry name" value="crotonase-like"/>
    <property type="match status" value="1"/>
</dbReference>
<evidence type="ECO:0000313" key="3">
    <source>
        <dbReference type="EMBL" id="OLF12072.1"/>
    </source>
</evidence>
<dbReference type="InterPro" id="IPR018376">
    <property type="entry name" value="Enoyl-CoA_hyd/isom_CS"/>
</dbReference>
<dbReference type="PROSITE" id="PS00166">
    <property type="entry name" value="ENOYL_COA_HYDRATASE"/>
    <property type="match status" value="1"/>
</dbReference>
<dbReference type="InterPro" id="IPR014748">
    <property type="entry name" value="Enoyl-CoA_hydra_C"/>
</dbReference>
<dbReference type="RefSeq" id="WP_075132261.1">
    <property type="nucleotide sequence ID" value="NZ_MSIF01000003.1"/>
</dbReference>
<reference evidence="3 4" key="1">
    <citation type="submission" date="2016-12" db="EMBL/GenBank/DDBJ databases">
        <title>The draft genome sequence of Actinophytocola xinjiangensis.</title>
        <authorList>
            <person name="Wang W."/>
            <person name="Yuan L."/>
        </authorList>
    </citation>
    <scope>NUCLEOTIDE SEQUENCE [LARGE SCALE GENOMIC DNA]</scope>
    <source>
        <strain evidence="3 4">CGMCC 4.4663</strain>
    </source>
</reference>
<organism evidence="3 4">
    <name type="scientific">Actinophytocola xinjiangensis</name>
    <dbReference type="NCBI Taxonomy" id="485602"/>
    <lineage>
        <taxon>Bacteria</taxon>
        <taxon>Bacillati</taxon>
        <taxon>Actinomycetota</taxon>
        <taxon>Actinomycetes</taxon>
        <taxon>Pseudonocardiales</taxon>
        <taxon>Pseudonocardiaceae</taxon>
    </lineage>
</organism>
<sequence>MSEVLVERRDRTLVITINRPERRNAMTRAAGELIAEALDQLDADDTLSVGVLTGAGGTFCSGMDLRRFAAGELASVPGRGFAGLTQRPPDKPLIAAVEGHAVAGGFETVLACDLVVAARGAKFGLPEVRRGLVARAGGLMRLPQLIPRSAAMRLVLTGDTVDAAQAHTWGLVTELVEDGTALEHALALAERIARNAPLAVRVSKQVMAASADWPAGERFARQAELTDPVFDSADAVEGAQAFVDKREPRWTGR</sequence>
<dbReference type="NCBIfam" id="NF006100">
    <property type="entry name" value="PRK08252.1"/>
    <property type="match status" value="1"/>
</dbReference>
<name>A0A7Z0WPN1_9PSEU</name>
<protein>
    <submittedName>
        <fullName evidence="3">Enoyl-CoA hydratase</fullName>
    </submittedName>
</protein>
<dbReference type="Pfam" id="PF00378">
    <property type="entry name" value="ECH_1"/>
    <property type="match status" value="1"/>
</dbReference>
<proteinExistence type="inferred from homology"/>
<evidence type="ECO:0000313" key="4">
    <source>
        <dbReference type="Proteomes" id="UP000185696"/>
    </source>
</evidence>
<dbReference type="SUPFAM" id="SSF52096">
    <property type="entry name" value="ClpP/crotonase"/>
    <property type="match status" value="1"/>
</dbReference>
<dbReference type="EMBL" id="MSIF01000003">
    <property type="protein sequence ID" value="OLF12072.1"/>
    <property type="molecule type" value="Genomic_DNA"/>
</dbReference>
<dbReference type="PANTHER" id="PTHR43802">
    <property type="entry name" value="ENOYL-COA HYDRATASE"/>
    <property type="match status" value="1"/>
</dbReference>
<dbReference type="Proteomes" id="UP000185696">
    <property type="component" value="Unassembled WGS sequence"/>
</dbReference>
<dbReference type="Gene3D" id="1.10.12.10">
    <property type="entry name" value="Lyase 2-enoyl-coa Hydratase, Chain A, domain 2"/>
    <property type="match status" value="1"/>
</dbReference>
<dbReference type="AlphaFoldDB" id="A0A7Z0WPN1"/>
<evidence type="ECO:0000256" key="2">
    <source>
        <dbReference type="RuleBase" id="RU003707"/>
    </source>
</evidence>
<comment type="caution">
    <text evidence="3">The sequence shown here is derived from an EMBL/GenBank/DDBJ whole genome shotgun (WGS) entry which is preliminary data.</text>
</comment>
<accession>A0A7Z0WPN1</accession>